<keyword evidence="8" id="KW-1185">Reference proteome</keyword>
<sequence length="215" mass="24222">LAEADEASLATAFINVGADWAAQVISVGILVGLTTVIMVLLLGLARVVFAMSRDGRLPRWLSHTTEHHRTPARVQIVSGVLVAVLAGFTNVDVLEEMINIGTLSAFVLVSIGIVVLRRKRPDLPRAFRVPWSPFVPILSAALCFWLMLNLTTLTWVRFAVWLLAGLAIYFAYGRRHSRLNHPELIPLEARREEEHRLAHDRRVREREEHRRRGSS</sequence>
<feature type="non-terminal residue" evidence="7">
    <location>
        <position position="1"/>
    </location>
</feature>
<reference evidence="7 8" key="1">
    <citation type="submission" date="2020-04" db="EMBL/GenBank/DDBJ databases">
        <authorList>
            <person name="Liu S."/>
        </authorList>
    </citation>
    <scope>NUCLEOTIDE SEQUENCE [LARGE SCALE GENOMIC DNA]</scope>
    <source>
        <strain evidence="7 8">CGMCC 1.15091</strain>
    </source>
</reference>
<dbReference type="Pfam" id="PF13520">
    <property type="entry name" value="AA_permease_2"/>
    <property type="match status" value="1"/>
</dbReference>
<dbReference type="InterPro" id="IPR002293">
    <property type="entry name" value="AA/rel_permease1"/>
</dbReference>
<evidence type="ECO:0000256" key="2">
    <source>
        <dbReference type="ARBA" id="ARBA00022448"/>
    </source>
</evidence>
<evidence type="ECO:0000313" key="8">
    <source>
        <dbReference type="Proteomes" id="UP000523795"/>
    </source>
</evidence>
<proteinExistence type="predicted"/>
<dbReference type="Gene3D" id="1.20.1740.10">
    <property type="entry name" value="Amino acid/polyamine transporter I"/>
    <property type="match status" value="1"/>
</dbReference>
<feature type="transmembrane region" description="Helical" evidence="6">
    <location>
        <begin position="20"/>
        <end position="49"/>
    </location>
</feature>
<evidence type="ECO:0000256" key="4">
    <source>
        <dbReference type="ARBA" id="ARBA00022989"/>
    </source>
</evidence>
<keyword evidence="3 6" id="KW-0812">Transmembrane</keyword>
<dbReference type="EMBL" id="JAAZSR010000100">
    <property type="protein sequence ID" value="NKX50534.1"/>
    <property type="molecule type" value="Genomic_DNA"/>
</dbReference>
<accession>A0ABX1JNZ5</accession>
<name>A0ABX1JNZ5_9MICC</name>
<evidence type="ECO:0000313" key="7">
    <source>
        <dbReference type="EMBL" id="NKX50534.1"/>
    </source>
</evidence>
<feature type="transmembrane region" description="Helical" evidence="6">
    <location>
        <begin position="70"/>
        <end position="91"/>
    </location>
</feature>
<dbReference type="Proteomes" id="UP000523795">
    <property type="component" value="Unassembled WGS sequence"/>
</dbReference>
<keyword evidence="2" id="KW-0813">Transport</keyword>
<evidence type="ECO:0000256" key="6">
    <source>
        <dbReference type="SAM" id="Phobius"/>
    </source>
</evidence>
<organism evidence="7 8">
    <name type="scientific">Arthrobacter deserti</name>
    <dbReference type="NCBI Taxonomy" id="1742687"/>
    <lineage>
        <taxon>Bacteria</taxon>
        <taxon>Bacillati</taxon>
        <taxon>Actinomycetota</taxon>
        <taxon>Actinomycetes</taxon>
        <taxon>Micrococcales</taxon>
        <taxon>Micrococcaceae</taxon>
        <taxon>Arthrobacter</taxon>
    </lineage>
</organism>
<feature type="transmembrane region" description="Helical" evidence="6">
    <location>
        <begin position="97"/>
        <end position="117"/>
    </location>
</feature>
<protein>
    <submittedName>
        <fullName evidence="7">Amino acid permease</fullName>
    </submittedName>
</protein>
<keyword evidence="5 6" id="KW-0472">Membrane</keyword>
<dbReference type="PANTHER" id="PTHR43243:SF4">
    <property type="entry name" value="CATIONIC AMINO ACID TRANSPORTER 4"/>
    <property type="match status" value="1"/>
</dbReference>
<evidence type="ECO:0000256" key="3">
    <source>
        <dbReference type="ARBA" id="ARBA00022692"/>
    </source>
</evidence>
<gene>
    <name evidence="7" type="ORF">HER39_08125</name>
</gene>
<evidence type="ECO:0000256" key="1">
    <source>
        <dbReference type="ARBA" id="ARBA00004141"/>
    </source>
</evidence>
<comment type="caution">
    <text evidence="7">The sequence shown here is derived from an EMBL/GenBank/DDBJ whole genome shotgun (WGS) entry which is preliminary data.</text>
</comment>
<feature type="transmembrane region" description="Helical" evidence="6">
    <location>
        <begin position="129"/>
        <end position="148"/>
    </location>
</feature>
<keyword evidence="4 6" id="KW-1133">Transmembrane helix</keyword>
<dbReference type="PANTHER" id="PTHR43243">
    <property type="entry name" value="INNER MEMBRANE TRANSPORTER YGJI-RELATED"/>
    <property type="match status" value="1"/>
</dbReference>
<evidence type="ECO:0000256" key="5">
    <source>
        <dbReference type="ARBA" id="ARBA00023136"/>
    </source>
</evidence>
<comment type="subcellular location">
    <subcellularLocation>
        <location evidence="1">Membrane</location>
        <topology evidence="1">Multi-pass membrane protein</topology>
    </subcellularLocation>
</comment>
<feature type="transmembrane region" description="Helical" evidence="6">
    <location>
        <begin position="154"/>
        <end position="172"/>
    </location>
</feature>